<evidence type="ECO:0000256" key="8">
    <source>
        <dbReference type="SAM" id="MobiDB-lite"/>
    </source>
</evidence>
<evidence type="ECO:0000256" key="4">
    <source>
        <dbReference type="ARBA" id="ARBA00022763"/>
    </source>
</evidence>
<dbReference type="AlphaFoldDB" id="A0A927IFK1"/>
<dbReference type="InterPro" id="IPR012308">
    <property type="entry name" value="DNA_ligase_ATP-dep_N"/>
</dbReference>
<keyword evidence="11" id="KW-1185">Reference proteome</keyword>
<proteinExistence type="inferred from homology"/>
<organism evidence="10 11">
    <name type="scientific">Pelagicoccus enzymogenes</name>
    <dbReference type="NCBI Taxonomy" id="2773457"/>
    <lineage>
        <taxon>Bacteria</taxon>
        <taxon>Pseudomonadati</taxon>
        <taxon>Verrucomicrobiota</taxon>
        <taxon>Opitutia</taxon>
        <taxon>Puniceicoccales</taxon>
        <taxon>Pelagicoccaceae</taxon>
        <taxon>Pelagicoccus</taxon>
    </lineage>
</organism>
<comment type="similarity">
    <text evidence="1">Belongs to the ATP-dependent DNA ligase family.</text>
</comment>
<evidence type="ECO:0000256" key="3">
    <source>
        <dbReference type="ARBA" id="ARBA00022741"/>
    </source>
</evidence>
<name>A0A927IFK1_9BACT</name>
<dbReference type="GO" id="GO:0003677">
    <property type="term" value="F:DNA binding"/>
    <property type="evidence" value="ECO:0007669"/>
    <property type="project" value="InterPro"/>
</dbReference>
<dbReference type="CDD" id="cd07898">
    <property type="entry name" value="Adenylation_DNA_ligase"/>
    <property type="match status" value="1"/>
</dbReference>
<feature type="domain" description="ATP-dependent DNA ligase family profile" evidence="9">
    <location>
        <begin position="667"/>
        <end position="756"/>
    </location>
</feature>
<dbReference type="PANTHER" id="PTHR45674">
    <property type="entry name" value="DNA LIGASE 1/3 FAMILY MEMBER"/>
    <property type="match status" value="1"/>
</dbReference>
<evidence type="ECO:0000259" key="9">
    <source>
        <dbReference type="PROSITE" id="PS50160"/>
    </source>
</evidence>
<dbReference type="PROSITE" id="PS50160">
    <property type="entry name" value="DNA_LIGASE_A3"/>
    <property type="match status" value="1"/>
</dbReference>
<dbReference type="InterPro" id="IPR036599">
    <property type="entry name" value="DNA_ligase_N_sf"/>
</dbReference>
<dbReference type="Gene3D" id="3.30.470.30">
    <property type="entry name" value="DNA ligase/mRNA capping enzyme"/>
    <property type="match status" value="1"/>
</dbReference>
<feature type="region of interest" description="Disordered" evidence="8">
    <location>
        <begin position="331"/>
        <end position="351"/>
    </location>
</feature>
<evidence type="ECO:0000313" key="11">
    <source>
        <dbReference type="Proteomes" id="UP000622317"/>
    </source>
</evidence>
<keyword evidence="2" id="KW-0436">Ligase</keyword>
<dbReference type="Gene3D" id="1.10.3260.10">
    <property type="entry name" value="DNA ligase, ATP-dependent, N-terminal domain"/>
    <property type="match status" value="1"/>
</dbReference>
<evidence type="ECO:0000313" key="10">
    <source>
        <dbReference type="EMBL" id="MBD5780192.1"/>
    </source>
</evidence>
<accession>A0A927IFK1</accession>
<keyword evidence="3" id="KW-0547">Nucleotide-binding</keyword>
<keyword evidence="4" id="KW-0227">DNA damage</keyword>
<dbReference type="SUPFAM" id="SSF117018">
    <property type="entry name" value="ATP-dependent DNA ligase DNA-binding domain"/>
    <property type="match status" value="1"/>
</dbReference>
<dbReference type="SUPFAM" id="SSF56091">
    <property type="entry name" value="DNA ligase/mRNA capping enzyme, catalytic domain"/>
    <property type="match status" value="1"/>
</dbReference>
<keyword evidence="7" id="KW-0234">DNA repair</keyword>
<keyword evidence="6" id="KW-0233">DNA recombination</keyword>
<evidence type="ECO:0000256" key="5">
    <source>
        <dbReference type="ARBA" id="ARBA00022840"/>
    </source>
</evidence>
<dbReference type="SUPFAM" id="SSF56281">
    <property type="entry name" value="Metallo-hydrolase/oxidoreductase"/>
    <property type="match status" value="1"/>
</dbReference>
<dbReference type="EMBL" id="JACYFG010000035">
    <property type="protein sequence ID" value="MBD5780192.1"/>
    <property type="molecule type" value="Genomic_DNA"/>
</dbReference>
<sequence>MGWKIEQRNGLYLPAVDWHLDARKPTARSFVSHAHFDHMGKHETILCSPPTAQLIRQRLPGKRNWMVKEFGEAFELEPGVEACLYPAGHIVGSAMLWLQKDSESFLYTGDFKLSPGISAEPCQPVAADTLVIETTYGLPRYTFPPENEVFADIVRFCHETLENGDTPVLFGYSLGKSQAILRSLANEGLEVMLHPTALKLTQSCQKLGWTFPRFLPFDARSQKGKVVISPPLGKQSEWMQSIHNPKTAMISGWAVDASSTYRYQCDKTFPLSDHADYLDLQNFVAQVQPKVVYTVHGFAKEFAATLRQQGYQAWALGLENQLGLNIEAPTATPSEELSPTPPVASIPSENSPHNSFHRLAETVEALSQTDSHLKKLDLIGRLLAPLEAQEVADALSLLHRAPPELLAELPAKLVKQSLILATGSNEAKFKALYHDFRDNRKAARVLFSQNPSAPTRTLSQISSFLKTLSSAPNPIFKQSLLSEHFRKLSPAEGCVLFDYLSGTPQSGVSADLLCQAISHHFQRPLESVRAAYLRCADFAQVSEAATRDSLAKIRIQSFHPILPMQAATEASAEAVIEKQGLSLWAEREHDGIRCQIHKDGEHVDLYSKSGERITHLFPEFLEAARSIPQHFICDAVVVPWGYEEPLPRSELDKRLNRKAEELFLGEEVPVTLWLVDLLSLSGEDLLDLPLEKRRQRLDSFSVNPKIRITPVLPLMGVEQVELALEQSAASGCSGLLFKDPQSPYDPLSNAPAWLRLPAKACN</sequence>
<dbReference type="InterPro" id="IPR050191">
    <property type="entry name" value="ATP-dep_DNA_ligase"/>
</dbReference>
<comment type="caution">
    <text evidence="10">The sequence shown here is derived from an EMBL/GenBank/DDBJ whole genome shotgun (WGS) entry which is preliminary data.</text>
</comment>
<evidence type="ECO:0000256" key="6">
    <source>
        <dbReference type="ARBA" id="ARBA00023172"/>
    </source>
</evidence>
<dbReference type="GO" id="GO:0005524">
    <property type="term" value="F:ATP binding"/>
    <property type="evidence" value="ECO:0007669"/>
    <property type="project" value="UniProtKB-KW"/>
</dbReference>
<dbReference type="InterPro" id="IPR012310">
    <property type="entry name" value="DNA_ligase_ATP-dep_cent"/>
</dbReference>
<dbReference type="SMART" id="SM00849">
    <property type="entry name" value="Lactamase_B"/>
    <property type="match status" value="1"/>
</dbReference>
<dbReference type="RefSeq" id="WP_191617304.1">
    <property type="nucleotide sequence ID" value="NZ_JACYFG010000035.1"/>
</dbReference>
<dbReference type="InterPro" id="IPR036866">
    <property type="entry name" value="RibonucZ/Hydroxyglut_hydro"/>
</dbReference>
<dbReference type="Gene3D" id="3.40.50.12650">
    <property type="match status" value="1"/>
</dbReference>
<reference evidence="10" key="1">
    <citation type="submission" date="2020-09" db="EMBL/GenBank/DDBJ databases">
        <title>Pelagicoccus enzymogenes sp. nov. with an EPS production, isolated from marine sediment.</title>
        <authorList>
            <person name="Feng X."/>
        </authorList>
    </citation>
    <scope>NUCLEOTIDE SEQUENCE</scope>
    <source>
        <strain evidence="10">NFK12</strain>
    </source>
</reference>
<protein>
    <recommendedName>
        <fullName evidence="9">ATP-dependent DNA ligase family profile domain-containing protein</fullName>
    </recommendedName>
</protein>
<dbReference type="GO" id="GO:0003910">
    <property type="term" value="F:DNA ligase (ATP) activity"/>
    <property type="evidence" value="ECO:0007669"/>
    <property type="project" value="InterPro"/>
</dbReference>
<gene>
    <name evidence="10" type="ORF">IEN85_11880</name>
</gene>
<dbReference type="PANTHER" id="PTHR45674:SF4">
    <property type="entry name" value="DNA LIGASE 1"/>
    <property type="match status" value="1"/>
</dbReference>
<dbReference type="Gene3D" id="3.60.15.10">
    <property type="entry name" value="Ribonuclease Z/Hydroxyacylglutathione hydrolase-like"/>
    <property type="match status" value="1"/>
</dbReference>
<keyword evidence="5" id="KW-0067">ATP-binding</keyword>
<dbReference type="Pfam" id="PF04675">
    <property type="entry name" value="DNA_ligase_A_N"/>
    <property type="match status" value="1"/>
</dbReference>
<evidence type="ECO:0000256" key="7">
    <source>
        <dbReference type="ARBA" id="ARBA00023204"/>
    </source>
</evidence>
<dbReference type="GO" id="GO:0006310">
    <property type="term" value="P:DNA recombination"/>
    <property type="evidence" value="ECO:0007669"/>
    <property type="project" value="UniProtKB-KW"/>
</dbReference>
<evidence type="ECO:0000256" key="1">
    <source>
        <dbReference type="ARBA" id="ARBA00007572"/>
    </source>
</evidence>
<dbReference type="Pfam" id="PF01068">
    <property type="entry name" value="DNA_ligase_A_M"/>
    <property type="match status" value="1"/>
</dbReference>
<dbReference type="InterPro" id="IPR001279">
    <property type="entry name" value="Metallo-B-lactamas"/>
</dbReference>
<dbReference type="Pfam" id="PF07521">
    <property type="entry name" value="RMMBL"/>
    <property type="match status" value="1"/>
</dbReference>
<dbReference type="InterPro" id="IPR011108">
    <property type="entry name" value="RMMBL"/>
</dbReference>
<evidence type="ECO:0000256" key="2">
    <source>
        <dbReference type="ARBA" id="ARBA00022598"/>
    </source>
</evidence>
<dbReference type="Proteomes" id="UP000622317">
    <property type="component" value="Unassembled WGS sequence"/>
</dbReference>
<dbReference type="GO" id="GO:0006281">
    <property type="term" value="P:DNA repair"/>
    <property type="evidence" value="ECO:0007669"/>
    <property type="project" value="UniProtKB-KW"/>
</dbReference>